<organism evidence="2 3">
    <name type="scientific">Ancylobacter oerskovii</name>
    <dbReference type="NCBI Taxonomy" id="459519"/>
    <lineage>
        <taxon>Bacteria</taxon>
        <taxon>Pseudomonadati</taxon>
        <taxon>Pseudomonadota</taxon>
        <taxon>Alphaproteobacteria</taxon>
        <taxon>Hyphomicrobiales</taxon>
        <taxon>Xanthobacteraceae</taxon>
        <taxon>Ancylobacter</taxon>
    </lineage>
</organism>
<reference evidence="3" key="1">
    <citation type="journal article" date="2019" name="Int. J. Syst. Evol. Microbiol.">
        <title>The Global Catalogue of Microorganisms (GCM) 10K type strain sequencing project: providing services to taxonomists for standard genome sequencing and annotation.</title>
        <authorList>
            <consortium name="The Broad Institute Genomics Platform"/>
            <consortium name="The Broad Institute Genome Sequencing Center for Infectious Disease"/>
            <person name="Wu L."/>
            <person name="Ma J."/>
        </authorList>
    </citation>
    <scope>NUCLEOTIDE SEQUENCE [LARGE SCALE GENOMIC DNA]</scope>
    <source>
        <strain evidence="3">CCM 7435</strain>
    </source>
</reference>
<proteinExistence type="predicted"/>
<sequence length="296" mass="31803">MGNQMHRQAAQRRLGHAPWRHAPLRLAPLRLWPLLFMASLAAGTAHAADLPPSAPPSGAVAPAQPSDWRFQATLYGWLTAIDGDVGVGRLPTVPVHASIPNVLDNLDGALMGSFFASNGQWLFLADLVLAKLSHSDQVGLYGQSALDAELSQTIATGAIGYWLPLGLSHVDLAVTGGLRYVRVSSDVALTSERLPATLSGSQTEWWIDPTIGFAAQWKIDERWFVNATADIGGFGVGSKLSSTGYVGLGYVWTSSISSAVGYRYLYEDYESSNGDGGSFRYNTTMHGPTISLAWHF</sequence>
<dbReference type="RefSeq" id="WP_213352068.1">
    <property type="nucleotide sequence ID" value="NZ_JAHBGB010000019.1"/>
</dbReference>
<dbReference type="Proteomes" id="UP001597299">
    <property type="component" value="Unassembled WGS sequence"/>
</dbReference>
<evidence type="ECO:0000313" key="2">
    <source>
        <dbReference type="EMBL" id="MFD2139574.1"/>
    </source>
</evidence>
<accession>A0ABW4YU29</accession>
<evidence type="ECO:0000313" key="3">
    <source>
        <dbReference type="Proteomes" id="UP001597299"/>
    </source>
</evidence>
<keyword evidence="1" id="KW-0732">Signal</keyword>
<name>A0ABW4YU29_9HYPH</name>
<evidence type="ECO:0008006" key="4">
    <source>
        <dbReference type="Google" id="ProtNLM"/>
    </source>
</evidence>
<gene>
    <name evidence="2" type="ORF">ACFSNC_04110</name>
</gene>
<dbReference type="EMBL" id="JBHUHD010000001">
    <property type="protein sequence ID" value="MFD2139574.1"/>
    <property type="molecule type" value="Genomic_DNA"/>
</dbReference>
<feature type="signal peptide" evidence="1">
    <location>
        <begin position="1"/>
        <end position="47"/>
    </location>
</feature>
<comment type="caution">
    <text evidence="2">The sequence shown here is derived from an EMBL/GenBank/DDBJ whole genome shotgun (WGS) entry which is preliminary data.</text>
</comment>
<keyword evidence="3" id="KW-1185">Reference proteome</keyword>
<feature type="chain" id="PRO_5046244008" description="Outer membrane protein beta-barrel domain-containing protein" evidence="1">
    <location>
        <begin position="48"/>
        <end position="296"/>
    </location>
</feature>
<protein>
    <recommendedName>
        <fullName evidence="4">Outer membrane protein beta-barrel domain-containing protein</fullName>
    </recommendedName>
</protein>
<evidence type="ECO:0000256" key="1">
    <source>
        <dbReference type="SAM" id="SignalP"/>
    </source>
</evidence>